<sequence>MSNVISKDAIPNPRMRLFPLSPEAVRRLRGISEFAKTPEILNRRHDNTATHENDLQRRMIGQ</sequence>
<accession>A0ABZ2V5W1</accession>
<organism evidence="2 3">
    <name type="scientific">Yoonia phaeophyticola</name>
    <dbReference type="NCBI Taxonomy" id="3137369"/>
    <lineage>
        <taxon>Bacteria</taxon>
        <taxon>Pseudomonadati</taxon>
        <taxon>Pseudomonadota</taxon>
        <taxon>Alphaproteobacteria</taxon>
        <taxon>Rhodobacterales</taxon>
        <taxon>Paracoccaceae</taxon>
        <taxon>Yoonia</taxon>
    </lineage>
</organism>
<dbReference type="EMBL" id="CP150951">
    <property type="protein sequence ID" value="WZC49501.1"/>
    <property type="molecule type" value="Genomic_DNA"/>
</dbReference>
<proteinExistence type="predicted"/>
<dbReference type="RefSeq" id="WP_341367611.1">
    <property type="nucleotide sequence ID" value="NZ_CP150951.2"/>
</dbReference>
<keyword evidence="3" id="KW-1185">Reference proteome</keyword>
<reference evidence="3" key="1">
    <citation type="submission" date="2024-04" db="EMBL/GenBank/DDBJ databases">
        <title>Phylogenomic analyses of a clade within the roseobacter group suggest taxonomic reassignments of species of the genera Aestuariivita, Citreicella, Loktanella, Nautella, Pelagibaca, Ruegeria, Thalassobius, Thiobacimonas and Tropicibacter, and the proposal o.</title>
        <authorList>
            <person name="Jeon C.O."/>
        </authorList>
    </citation>
    <scope>NUCLEOTIDE SEQUENCE [LARGE SCALE GENOMIC DNA]</scope>
    <source>
        <strain evidence="3">BS5-3</strain>
    </source>
</reference>
<evidence type="ECO:0000256" key="1">
    <source>
        <dbReference type="SAM" id="MobiDB-lite"/>
    </source>
</evidence>
<protein>
    <submittedName>
        <fullName evidence="2">Uncharacterized protein</fullName>
    </submittedName>
</protein>
<dbReference type="Proteomes" id="UP001440612">
    <property type="component" value="Chromosome"/>
</dbReference>
<evidence type="ECO:0000313" key="3">
    <source>
        <dbReference type="Proteomes" id="UP001440612"/>
    </source>
</evidence>
<gene>
    <name evidence="2" type="ORF">AABB29_02275</name>
</gene>
<feature type="region of interest" description="Disordered" evidence="1">
    <location>
        <begin position="42"/>
        <end position="62"/>
    </location>
</feature>
<name>A0ABZ2V5W1_9RHOB</name>
<evidence type="ECO:0000313" key="2">
    <source>
        <dbReference type="EMBL" id="WZC49501.1"/>
    </source>
</evidence>